<dbReference type="Proteomes" id="UP000000641">
    <property type="component" value="Chromosome"/>
</dbReference>
<proteinExistence type="predicted"/>
<dbReference type="EMBL" id="CP000505">
    <property type="protein sequence ID" value="ABL77506.1"/>
    <property type="molecule type" value="Genomic_DNA"/>
</dbReference>
<evidence type="ECO:0000313" key="2">
    <source>
        <dbReference type="Proteomes" id="UP000000641"/>
    </source>
</evidence>
<sequence>MNASFLGSLLKVLYNRLTLTKGQIALASRLLASEVFGPAPESKLTVIDAASKALSYLGLRAEVSIEKGVLTVSLPCPATECVLREICPVPYFVAASVDLLSGVKCYPVQGGNGTVVSLSDGKCTFKLRVYEV</sequence>
<dbReference type="KEGG" id="tpe:Tpen_0096"/>
<accession>A1RWC6</accession>
<gene>
    <name evidence="1" type="ordered locus">Tpen_0096</name>
</gene>
<name>A1RWC6_THEPD</name>
<dbReference type="AlphaFoldDB" id="A1RWC6"/>
<protein>
    <recommendedName>
        <fullName evidence="3">Metanogen output domain-containing protein</fullName>
    </recommendedName>
</protein>
<dbReference type="STRING" id="368408.Tpen_0096"/>
<reference evidence="2" key="1">
    <citation type="journal article" date="2008" name="J. Bacteriol.">
        <title>Genome sequence of Thermofilum pendens reveals an exceptional loss of biosynthetic pathways without genome reduction.</title>
        <authorList>
            <person name="Anderson I."/>
            <person name="Rodriguez J."/>
            <person name="Susanti D."/>
            <person name="Porat I."/>
            <person name="Reich C."/>
            <person name="Ulrich L.E."/>
            <person name="Elkins J.G."/>
            <person name="Mavromatis K."/>
            <person name="Lykidis A."/>
            <person name="Kim E."/>
            <person name="Thompson L.S."/>
            <person name="Nolan M."/>
            <person name="Land M."/>
            <person name="Copeland A."/>
            <person name="Lapidus A."/>
            <person name="Lucas S."/>
            <person name="Detter C."/>
            <person name="Zhulin I.B."/>
            <person name="Olsen G.J."/>
            <person name="Whitman W."/>
            <person name="Mukhopadhyay B."/>
            <person name="Bristow J."/>
            <person name="Kyrpides N."/>
        </authorList>
    </citation>
    <scope>NUCLEOTIDE SEQUENCE [LARGE SCALE GENOMIC DNA]</scope>
    <source>
        <strain evidence="2">DSM 2475 / Hrk 5</strain>
    </source>
</reference>
<dbReference type="EnsemblBacteria" id="ABL77506">
    <property type="protein sequence ID" value="ABL77506"/>
    <property type="gene ID" value="Tpen_0096"/>
</dbReference>
<evidence type="ECO:0000313" key="1">
    <source>
        <dbReference type="EMBL" id="ABL77506.1"/>
    </source>
</evidence>
<organism evidence="1 2">
    <name type="scientific">Thermofilum pendens (strain DSM 2475 / Hrk 5)</name>
    <dbReference type="NCBI Taxonomy" id="368408"/>
    <lineage>
        <taxon>Archaea</taxon>
        <taxon>Thermoproteota</taxon>
        <taxon>Thermoprotei</taxon>
        <taxon>Thermofilales</taxon>
        <taxon>Thermofilaceae</taxon>
        <taxon>Thermofilum</taxon>
    </lineage>
</organism>
<evidence type="ECO:0008006" key="3">
    <source>
        <dbReference type="Google" id="ProtNLM"/>
    </source>
</evidence>
<dbReference type="HOGENOM" id="CLU_1870849_0_0_2"/>
<keyword evidence="2" id="KW-1185">Reference proteome</keyword>